<protein>
    <submittedName>
        <fullName evidence="1">Uncharacterized protein</fullName>
    </submittedName>
</protein>
<evidence type="ECO:0000313" key="2">
    <source>
        <dbReference type="Proteomes" id="UP000729402"/>
    </source>
</evidence>
<accession>A0A8J5UXM7</accession>
<proteinExistence type="predicted"/>
<organism evidence="1 2">
    <name type="scientific">Zizania palustris</name>
    <name type="common">Northern wild rice</name>
    <dbReference type="NCBI Taxonomy" id="103762"/>
    <lineage>
        <taxon>Eukaryota</taxon>
        <taxon>Viridiplantae</taxon>
        <taxon>Streptophyta</taxon>
        <taxon>Embryophyta</taxon>
        <taxon>Tracheophyta</taxon>
        <taxon>Spermatophyta</taxon>
        <taxon>Magnoliopsida</taxon>
        <taxon>Liliopsida</taxon>
        <taxon>Poales</taxon>
        <taxon>Poaceae</taxon>
        <taxon>BOP clade</taxon>
        <taxon>Oryzoideae</taxon>
        <taxon>Oryzeae</taxon>
        <taxon>Zizaniinae</taxon>
        <taxon>Zizania</taxon>
    </lineage>
</organism>
<keyword evidence="2" id="KW-1185">Reference proteome</keyword>
<gene>
    <name evidence="1" type="ORF">GUJ93_ZPchr0009g1551</name>
</gene>
<sequence length="79" mass="8994">MGSDLERERTSVEKEEIHAREALLGEEGEDEGDVHQTVLLSWQWLLLSYRTSHPPPLALHIPSSTCYSLTMLLDSRFGQ</sequence>
<name>A0A8J5UXM7_ZIZPA</name>
<evidence type="ECO:0000313" key="1">
    <source>
        <dbReference type="EMBL" id="KAG8048752.1"/>
    </source>
</evidence>
<reference evidence="1" key="1">
    <citation type="journal article" date="2021" name="bioRxiv">
        <title>Whole Genome Assembly and Annotation of Northern Wild Rice, Zizania palustris L., Supports a Whole Genome Duplication in the Zizania Genus.</title>
        <authorList>
            <person name="Haas M."/>
            <person name="Kono T."/>
            <person name="Macchietto M."/>
            <person name="Millas R."/>
            <person name="McGilp L."/>
            <person name="Shao M."/>
            <person name="Duquette J."/>
            <person name="Hirsch C.N."/>
            <person name="Kimball J."/>
        </authorList>
    </citation>
    <scope>NUCLEOTIDE SEQUENCE</scope>
    <source>
        <tissue evidence="1">Fresh leaf tissue</tissue>
    </source>
</reference>
<dbReference type="Proteomes" id="UP000729402">
    <property type="component" value="Unassembled WGS sequence"/>
</dbReference>
<comment type="caution">
    <text evidence="1">The sequence shown here is derived from an EMBL/GenBank/DDBJ whole genome shotgun (WGS) entry which is preliminary data.</text>
</comment>
<dbReference type="AlphaFoldDB" id="A0A8J5UXM7"/>
<reference evidence="1" key="2">
    <citation type="submission" date="2021-02" db="EMBL/GenBank/DDBJ databases">
        <authorList>
            <person name="Kimball J.A."/>
            <person name="Haas M.W."/>
            <person name="Macchietto M."/>
            <person name="Kono T."/>
            <person name="Duquette J."/>
            <person name="Shao M."/>
        </authorList>
    </citation>
    <scope>NUCLEOTIDE SEQUENCE</scope>
    <source>
        <tissue evidence="1">Fresh leaf tissue</tissue>
    </source>
</reference>
<dbReference type="EMBL" id="JAAALK010000289">
    <property type="protein sequence ID" value="KAG8048752.1"/>
    <property type="molecule type" value="Genomic_DNA"/>
</dbReference>